<dbReference type="OrthoDB" id="9815600at2"/>
<keyword evidence="2" id="KW-1133">Transmembrane helix</keyword>
<keyword evidence="4" id="KW-1185">Reference proteome</keyword>
<evidence type="ECO:0000256" key="1">
    <source>
        <dbReference type="SAM" id="Coils"/>
    </source>
</evidence>
<keyword evidence="1" id="KW-0175">Coiled coil</keyword>
<accession>A0A4P6V2M3</accession>
<evidence type="ECO:0000313" key="3">
    <source>
        <dbReference type="EMBL" id="QBK30690.1"/>
    </source>
</evidence>
<dbReference type="RefSeq" id="WP_131616374.1">
    <property type="nucleotide sequence ID" value="NZ_CP036532.1"/>
</dbReference>
<proteinExistence type="predicted"/>
<dbReference type="Pfam" id="PF04977">
    <property type="entry name" value="DivIC"/>
    <property type="match status" value="1"/>
</dbReference>
<sequence length="119" mass="13319">MWTRQYKRSPFRHAVIPAIAIVALGYYGFHGINGNLGLQSKQEYEARLAGLESDLAALSAERARLETRTLALSDGSLQRDMIDEQSRLALGLVQANEVILLHNSDAATRDLEELLQRRN</sequence>
<protein>
    <submittedName>
        <fullName evidence="3">Septum formation initiator family protein</fullName>
    </submittedName>
</protein>
<evidence type="ECO:0000256" key="2">
    <source>
        <dbReference type="SAM" id="Phobius"/>
    </source>
</evidence>
<gene>
    <name evidence="3" type="ORF">E0E05_08845</name>
</gene>
<evidence type="ECO:0000313" key="4">
    <source>
        <dbReference type="Proteomes" id="UP000293719"/>
    </source>
</evidence>
<name>A0A4P6V2M3_9HYPH</name>
<feature type="coiled-coil region" evidence="1">
    <location>
        <begin position="41"/>
        <end position="68"/>
    </location>
</feature>
<keyword evidence="2" id="KW-0812">Transmembrane</keyword>
<organism evidence="3 4">
    <name type="scientific">Roseitalea porphyridii</name>
    <dbReference type="NCBI Taxonomy" id="1852022"/>
    <lineage>
        <taxon>Bacteria</taxon>
        <taxon>Pseudomonadati</taxon>
        <taxon>Pseudomonadota</taxon>
        <taxon>Alphaproteobacteria</taxon>
        <taxon>Hyphomicrobiales</taxon>
        <taxon>Ahrensiaceae</taxon>
        <taxon>Roseitalea</taxon>
    </lineage>
</organism>
<dbReference type="InterPro" id="IPR007060">
    <property type="entry name" value="FtsL/DivIC"/>
</dbReference>
<dbReference type="Proteomes" id="UP000293719">
    <property type="component" value="Chromosome"/>
</dbReference>
<reference evidence="3 4" key="1">
    <citation type="journal article" date="2017" name="Int. J. Syst. Evol. Microbiol.">
        <title>Roseitalea porphyridii gen. nov., sp. nov., isolated from a red alga, and reclassification of Hoeflea suaedae Chung et al. 2013 as Pseudohoeflea suaedae gen. nov., comb. nov.</title>
        <authorList>
            <person name="Hyeon J.W."/>
            <person name="Jeong S.E."/>
            <person name="Baek K."/>
            <person name="Jeon C.O."/>
        </authorList>
    </citation>
    <scope>NUCLEOTIDE SEQUENCE [LARGE SCALE GENOMIC DNA]</scope>
    <source>
        <strain evidence="3 4">MA7-20</strain>
    </source>
</reference>
<dbReference type="GeneID" id="90767400"/>
<dbReference type="EMBL" id="CP036532">
    <property type="protein sequence ID" value="QBK30690.1"/>
    <property type="molecule type" value="Genomic_DNA"/>
</dbReference>
<keyword evidence="2" id="KW-0472">Membrane</keyword>
<feature type="transmembrane region" description="Helical" evidence="2">
    <location>
        <begin position="12"/>
        <end position="29"/>
    </location>
</feature>
<dbReference type="KEGG" id="rpod:E0E05_08845"/>
<dbReference type="AlphaFoldDB" id="A0A4P6V2M3"/>